<keyword evidence="2" id="KW-0285">Flavoprotein</keyword>
<organism evidence="5 6">
    <name type="scientific">Halopseudomonas pertucinogena</name>
    <dbReference type="NCBI Taxonomy" id="86175"/>
    <lineage>
        <taxon>Bacteria</taxon>
        <taxon>Pseudomonadati</taxon>
        <taxon>Pseudomonadota</taxon>
        <taxon>Gammaproteobacteria</taxon>
        <taxon>Pseudomonadales</taxon>
        <taxon>Pseudomonadaceae</taxon>
        <taxon>Halopseudomonas</taxon>
    </lineage>
</organism>
<feature type="domain" description="Flavodoxin-like" evidence="4">
    <location>
        <begin position="3"/>
        <end position="145"/>
    </location>
</feature>
<dbReference type="Proteomes" id="UP000633263">
    <property type="component" value="Unassembled WGS sequence"/>
</dbReference>
<name>A0ABQ2CH25_9GAMM</name>
<evidence type="ECO:0000313" key="5">
    <source>
        <dbReference type="EMBL" id="GGI88564.1"/>
    </source>
</evidence>
<evidence type="ECO:0000256" key="1">
    <source>
        <dbReference type="ARBA" id="ARBA00001917"/>
    </source>
</evidence>
<dbReference type="SUPFAM" id="SSF52218">
    <property type="entry name" value="Flavoproteins"/>
    <property type="match status" value="1"/>
</dbReference>
<dbReference type="InterPro" id="IPR008254">
    <property type="entry name" value="Flavodoxin/NO_synth"/>
</dbReference>
<sequence length="151" mass="16329">MHLVIFSGSVFGTADEVADVAAERCRAAGLQVTYLKPASVDALLEANADALLACCSTTGMGELPANVQDFFYELESRFPLLTDKPFGVIALGDAGYGDTFCQGGEQLRELLLELQGRELVPMLRLDAAETVTPEQDAEPWIDDFIARLKSL</sequence>
<gene>
    <name evidence="5" type="ORF">GCM10009083_01170</name>
</gene>
<proteinExistence type="predicted"/>
<evidence type="ECO:0000256" key="3">
    <source>
        <dbReference type="ARBA" id="ARBA00022643"/>
    </source>
</evidence>
<dbReference type="EMBL" id="BMNN01000001">
    <property type="protein sequence ID" value="GGI88564.1"/>
    <property type="molecule type" value="Genomic_DNA"/>
</dbReference>
<dbReference type="Pfam" id="PF00258">
    <property type="entry name" value="Flavodoxin_1"/>
    <property type="match status" value="1"/>
</dbReference>
<keyword evidence="3" id="KW-0288">FMN</keyword>
<comment type="caution">
    <text evidence="5">The sequence shown here is derived from an EMBL/GenBank/DDBJ whole genome shotgun (WGS) entry which is preliminary data.</text>
</comment>
<dbReference type="InterPro" id="IPR029039">
    <property type="entry name" value="Flavoprotein-like_sf"/>
</dbReference>
<comment type="cofactor">
    <cofactor evidence="1">
        <name>FMN</name>
        <dbReference type="ChEBI" id="CHEBI:58210"/>
    </cofactor>
</comment>
<protein>
    <recommendedName>
        <fullName evidence="4">Flavodoxin-like domain-containing protein</fullName>
    </recommendedName>
</protein>
<keyword evidence="6" id="KW-1185">Reference proteome</keyword>
<evidence type="ECO:0000256" key="2">
    <source>
        <dbReference type="ARBA" id="ARBA00022630"/>
    </source>
</evidence>
<dbReference type="PANTHER" id="PTHR19384:SF128">
    <property type="entry name" value="NADPH OXIDOREDUCTASE A"/>
    <property type="match status" value="1"/>
</dbReference>
<dbReference type="PROSITE" id="PS50902">
    <property type="entry name" value="FLAVODOXIN_LIKE"/>
    <property type="match status" value="1"/>
</dbReference>
<dbReference type="RefSeq" id="WP_188634667.1">
    <property type="nucleotide sequence ID" value="NZ_BMNN01000001.1"/>
</dbReference>
<evidence type="ECO:0000259" key="4">
    <source>
        <dbReference type="PROSITE" id="PS50902"/>
    </source>
</evidence>
<reference evidence="6" key="1">
    <citation type="journal article" date="2019" name="Int. J. Syst. Evol. Microbiol.">
        <title>The Global Catalogue of Microorganisms (GCM) 10K type strain sequencing project: providing services to taxonomists for standard genome sequencing and annotation.</title>
        <authorList>
            <consortium name="The Broad Institute Genomics Platform"/>
            <consortium name="The Broad Institute Genome Sequencing Center for Infectious Disease"/>
            <person name="Wu L."/>
            <person name="Ma J."/>
        </authorList>
    </citation>
    <scope>NUCLEOTIDE SEQUENCE [LARGE SCALE GENOMIC DNA]</scope>
    <source>
        <strain evidence="6">JCM 11590</strain>
    </source>
</reference>
<evidence type="ECO:0000313" key="6">
    <source>
        <dbReference type="Proteomes" id="UP000633263"/>
    </source>
</evidence>
<accession>A0ABQ2CH25</accession>
<dbReference type="Gene3D" id="3.40.50.360">
    <property type="match status" value="1"/>
</dbReference>
<dbReference type="PANTHER" id="PTHR19384">
    <property type="entry name" value="NITRIC OXIDE SYNTHASE-RELATED"/>
    <property type="match status" value="1"/>
</dbReference>